<dbReference type="EMBL" id="CP059732">
    <property type="protein sequence ID" value="QMW06710.1"/>
    <property type="molecule type" value="Genomic_DNA"/>
</dbReference>
<dbReference type="KEGG" id="sfol:H3H32_18360"/>
<reference evidence="1 2" key="1">
    <citation type="submission" date="2020-07" db="EMBL/GenBank/DDBJ databases">
        <title>Spirosoma foliorum sp. nov., isolated from the leaves on the Nejang mountain Korea, Republic of.</title>
        <authorList>
            <person name="Ho H."/>
            <person name="Lee Y.-J."/>
            <person name="Nurcahyanto D.-A."/>
            <person name="Kim S.-G."/>
        </authorList>
    </citation>
    <scope>NUCLEOTIDE SEQUENCE [LARGE SCALE GENOMIC DNA]</scope>
    <source>
        <strain evidence="1 2">PL0136</strain>
    </source>
</reference>
<dbReference type="RefSeq" id="WP_182464104.1">
    <property type="nucleotide sequence ID" value="NZ_CP059732.1"/>
</dbReference>
<evidence type="ECO:0000313" key="2">
    <source>
        <dbReference type="Proteomes" id="UP000515369"/>
    </source>
</evidence>
<sequence>MIFLVIAVNRQGNVRHLLFNHSELEAGFEVLNRLVARGHMLAQAILVDDESTIHLPVEAFDGHWGQSTIQELEHAWRVLLMNPLNRNNNSD</sequence>
<proteinExistence type="predicted"/>
<name>A0A7G5H6G8_9BACT</name>
<accession>A0A7G5H6G8</accession>
<gene>
    <name evidence="1" type="ORF">H3H32_18360</name>
</gene>
<protein>
    <submittedName>
        <fullName evidence="1">Uncharacterized protein</fullName>
    </submittedName>
</protein>
<keyword evidence="2" id="KW-1185">Reference proteome</keyword>
<evidence type="ECO:0000313" key="1">
    <source>
        <dbReference type="EMBL" id="QMW06710.1"/>
    </source>
</evidence>
<dbReference type="AlphaFoldDB" id="A0A7G5H6G8"/>
<dbReference type="Proteomes" id="UP000515369">
    <property type="component" value="Chromosome"/>
</dbReference>
<organism evidence="1 2">
    <name type="scientific">Spirosoma foliorum</name>
    <dbReference type="NCBI Taxonomy" id="2710596"/>
    <lineage>
        <taxon>Bacteria</taxon>
        <taxon>Pseudomonadati</taxon>
        <taxon>Bacteroidota</taxon>
        <taxon>Cytophagia</taxon>
        <taxon>Cytophagales</taxon>
        <taxon>Cytophagaceae</taxon>
        <taxon>Spirosoma</taxon>
    </lineage>
</organism>